<accession>A0A9W5WW97</accession>
<evidence type="ECO:0000313" key="2">
    <source>
        <dbReference type="Proteomes" id="UP001057455"/>
    </source>
</evidence>
<evidence type="ECO:0000313" key="1">
    <source>
        <dbReference type="EMBL" id="GFE55890.1"/>
    </source>
</evidence>
<dbReference type="SUPFAM" id="SSF74788">
    <property type="entry name" value="Cullin repeat-like"/>
    <property type="match status" value="1"/>
</dbReference>
<dbReference type="InterPro" id="IPR016159">
    <property type="entry name" value="Cullin_repeat-like_dom_sf"/>
</dbReference>
<organism evidence="1 2">
    <name type="scientific">Babesia ovis</name>
    <dbReference type="NCBI Taxonomy" id="5869"/>
    <lineage>
        <taxon>Eukaryota</taxon>
        <taxon>Sar</taxon>
        <taxon>Alveolata</taxon>
        <taxon>Apicomplexa</taxon>
        <taxon>Aconoidasida</taxon>
        <taxon>Piroplasmida</taxon>
        <taxon>Babesiidae</taxon>
        <taxon>Babesia</taxon>
    </lineage>
</organism>
<comment type="caution">
    <text evidence="1">The sequence shown here is derived from an EMBL/GenBank/DDBJ whole genome shotgun (WGS) entry which is preliminary data.</text>
</comment>
<reference evidence="1" key="1">
    <citation type="submission" date="2019-12" db="EMBL/GenBank/DDBJ databases">
        <title>Genome sequence of Babesia ovis.</title>
        <authorList>
            <person name="Yamagishi J."/>
            <person name="Sevinc F."/>
            <person name="Xuan X."/>
        </authorList>
    </citation>
    <scope>NUCLEOTIDE SEQUENCE</scope>
    <source>
        <strain evidence="1">Selcuk</strain>
    </source>
</reference>
<proteinExistence type="predicted"/>
<protein>
    <submittedName>
        <fullName evidence="1">Phytoene synthase, putative</fullName>
    </submittedName>
</protein>
<dbReference type="OrthoDB" id="364848at2759"/>
<dbReference type="AlphaFoldDB" id="A0A9W5WW97"/>
<dbReference type="EMBL" id="BLIY01000024">
    <property type="protein sequence ID" value="GFE55890.1"/>
    <property type="molecule type" value="Genomic_DNA"/>
</dbReference>
<name>A0A9W5WW97_BABOV</name>
<gene>
    <name evidence="1" type="ORF">BaOVIS_032940</name>
</gene>
<sequence length="135" mass="15453">MRIIGISSDEQIALGYVTNRSKYLLERLKAVEAMFNENVHRGIHELALTFKTMIYSILSCYKLVFGSVDANLRCHMRKTVFQFLAILKQSIETAPKSQLLPKHLAEIKQEMQEISHSFETFGLSFAPLLQEVFAT</sequence>
<keyword evidence="2" id="KW-1185">Reference proteome</keyword>
<dbReference type="Proteomes" id="UP001057455">
    <property type="component" value="Unassembled WGS sequence"/>
</dbReference>